<gene>
    <name evidence="4" type="ORF">PIBRA_LOCUS7971</name>
</gene>
<reference evidence="4" key="1">
    <citation type="submission" date="2022-05" db="EMBL/GenBank/DDBJ databases">
        <authorList>
            <person name="Okamura Y."/>
        </authorList>
    </citation>
    <scope>NUCLEOTIDE SEQUENCE</scope>
</reference>
<feature type="chain" id="PRO_5040118874" description="PLAC domain-containing protein" evidence="2">
    <location>
        <begin position="20"/>
        <end position="83"/>
    </location>
</feature>
<dbReference type="Proteomes" id="UP001152562">
    <property type="component" value="Unassembled WGS sequence"/>
</dbReference>
<dbReference type="EMBL" id="CALOZG010000015">
    <property type="protein sequence ID" value="CAH4031481.1"/>
    <property type="molecule type" value="Genomic_DNA"/>
</dbReference>
<evidence type="ECO:0000313" key="4">
    <source>
        <dbReference type="EMBL" id="CAH4031481.1"/>
    </source>
</evidence>
<sequence length="83" mass="9469">MLRIALLLISVQSLLLVASGPYNGLHIPSECTDNPFFADCTLVVRSKFCNHNFYSQFCCKSCIESGQVDPMRTLNHHEDDYWN</sequence>
<dbReference type="AlphaFoldDB" id="A0A9P0TK75"/>
<feature type="signal peptide" evidence="2">
    <location>
        <begin position="1"/>
        <end position="19"/>
    </location>
</feature>
<proteinExistence type="predicted"/>
<evidence type="ECO:0000256" key="2">
    <source>
        <dbReference type="SAM" id="SignalP"/>
    </source>
</evidence>
<evidence type="ECO:0000256" key="1">
    <source>
        <dbReference type="ARBA" id="ARBA00022729"/>
    </source>
</evidence>
<keyword evidence="5" id="KW-1185">Reference proteome</keyword>
<feature type="domain" description="PLAC" evidence="3">
    <location>
        <begin position="27"/>
        <end position="66"/>
    </location>
</feature>
<dbReference type="InterPro" id="IPR010909">
    <property type="entry name" value="PLAC"/>
</dbReference>
<comment type="caution">
    <text evidence="4">The sequence shown here is derived from an EMBL/GenBank/DDBJ whole genome shotgun (WGS) entry which is preliminary data.</text>
</comment>
<dbReference type="Pfam" id="PF08686">
    <property type="entry name" value="PLAC"/>
    <property type="match status" value="1"/>
</dbReference>
<keyword evidence="1 2" id="KW-0732">Signal</keyword>
<name>A0A9P0TK75_PIEBR</name>
<protein>
    <recommendedName>
        <fullName evidence="3">PLAC domain-containing protein</fullName>
    </recommendedName>
</protein>
<dbReference type="PROSITE" id="PS50900">
    <property type="entry name" value="PLAC"/>
    <property type="match status" value="1"/>
</dbReference>
<evidence type="ECO:0000259" key="3">
    <source>
        <dbReference type="PROSITE" id="PS50900"/>
    </source>
</evidence>
<accession>A0A9P0TK75</accession>
<evidence type="ECO:0000313" key="5">
    <source>
        <dbReference type="Proteomes" id="UP001152562"/>
    </source>
</evidence>
<organism evidence="4 5">
    <name type="scientific">Pieris brassicae</name>
    <name type="common">White butterfly</name>
    <name type="synonym">Large white butterfly</name>
    <dbReference type="NCBI Taxonomy" id="7116"/>
    <lineage>
        <taxon>Eukaryota</taxon>
        <taxon>Metazoa</taxon>
        <taxon>Ecdysozoa</taxon>
        <taxon>Arthropoda</taxon>
        <taxon>Hexapoda</taxon>
        <taxon>Insecta</taxon>
        <taxon>Pterygota</taxon>
        <taxon>Neoptera</taxon>
        <taxon>Endopterygota</taxon>
        <taxon>Lepidoptera</taxon>
        <taxon>Glossata</taxon>
        <taxon>Ditrysia</taxon>
        <taxon>Papilionoidea</taxon>
        <taxon>Pieridae</taxon>
        <taxon>Pierinae</taxon>
        <taxon>Pieris</taxon>
    </lineage>
</organism>